<dbReference type="Gene3D" id="1.10.3330.10">
    <property type="entry name" value="Oxo-4-hydroxy-4-carboxy-5-ureidoimidazoline decarboxylase"/>
    <property type="match status" value="1"/>
</dbReference>
<dbReference type="SUPFAM" id="SSF158694">
    <property type="entry name" value="UraD-Like"/>
    <property type="match status" value="1"/>
</dbReference>
<dbReference type="FunFam" id="2.60.40.180:FF:000005">
    <property type="entry name" value="5-hydroxyisourate hydrolase"/>
    <property type="match status" value="1"/>
</dbReference>
<comment type="subunit">
    <text evidence="6">Homotetramer.</text>
</comment>
<evidence type="ECO:0000256" key="12">
    <source>
        <dbReference type="ARBA" id="ARBA00023239"/>
    </source>
</evidence>
<dbReference type="InterPro" id="IPR036817">
    <property type="entry name" value="Transthyretin/HIU_hydrolase_sf"/>
</dbReference>
<dbReference type="InterPro" id="IPR023416">
    <property type="entry name" value="Transthyretin/HIU_hydrolase_d"/>
</dbReference>
<comment type="catalytic activity">
    <reaction evidence="2">
        <text>5-hydroxy-2-oxo-4-ureido-2,5-dihydro-1H-imidazole-5-carboxylate + H(+) = (S)-allantoin + CO2</text>
        <dbReference type="Rhea" id="RHEA:26301"/>
        <dbReference type="ChEBI" id="CHEBI:15378"/>
        <dbReference type="ChEBI" id="CHEBI:15678"/>
        <dbReference type="ChEBI" id="CHEBI:16526"/>
        <dbReference type="ChEBI" id="CHEBI:58639"/>
        <dbReference type="EC" id="4.1.1.97"/>
    </reaction>
</comment>
<comment type="catalytic activity">
    <reaction evidence="1">
        <text>5-hydroxyisourate + H2O = 5-hydroxy-2-oxo-4-ureido-2,5-dihydro-1H-imidazole-5-carboxylate + H(+)</text>
        <dbReference type="Rhea" id="RHEA:23736"/>
        <dbReference type="ChEBI" id="CHEBI:15377"/>
        <dbReference type="ChEBI" id="CHEBI:15378"/>
        <dbReference type="ChEBI" id="CHEBI:18072"/>
        <dbReference type="ChEBI" id="CHEBI:58639"/>
        <dbReference type="EC" id="3.5.2.17"/>
    </reaction>
</comment>
<evidence type="ECO:0000256" key="14">
    <source>
        <dbReference type="ARBA" id="ARBA00032116"/>
    </source>
</evidence>
<dbReference type="AlphaFoldDB" id="A0A7S2KYW4"/>
<reference evidence="18" key="1">
    <citation type="submission" date="2021-01" db="EMBL/GenBank/DDBJ databases">
        <authorList>
            <person name="Corre E."/>
            <person name="Pelletier E."/>
            <person name="Niang G."/>
            <person name="Scheremetjew M."/>
            <person name="Finn R."/>
            <person name="Kale V."/>
            <person name="Holt S."/>
            <person name="Cochrane G."/>
            <person name="Meng A."/>
            <person name="Brown T."/>
            <person name="Cohen L."/>
        </authorList>
    </citation>
    <scope>NUCLEOTIDE SEQUENCE</scope>
    <source>
        <strain evidence="18">B650</strain>
    </source>
</reference>
<evidence type="ECO:0000256" key="6">
    <source>
        <dbReference type="ARBA" id="ARBA00011881"/>
    </source>
</evidence>
<dbReference type="InterPro" id="IPR000895">
    <property type="entry name" value="Transthyretin/HIU_hydrolase"/>
</dbReference>
<feature type="domain" description="Transthyretin/hydroxyisourate hydrolase" evidence="16">
    <location>
        <begin position="187"/>
        <end position="300"/>
    </location>
</feature>
<evidence type="ECO:0000256" key="11">
    <source>
        <dbReference type="ARBA" id="ARBA00022801"/>
    </source>
</evidence>
<evidence type="ECO:0000256" key="9">
    <source>
        <dbReference type="ARBA" id="ARBA00022631"/>
    </source>
</evidence>
<dbReference type="UniPathway" id="UPA00394">
    <property type="reaction ID" value="UER00652"/>
</dbReference>
<evidence type="ECO:0000256" key="3">
    <source>
        <dbReference type="ARBA" id="ARBA00002506"/>
    </source>
</evidence>
<dbReference type="SUPFAM" id="SSF49472">
    <property type="entry name" value="Transthyretin (synonym: prealbumin)"/>
    <property type="match status" value="1"/>
</dbReference>
<feature type="binding site" evidence="15">
    <location>
        <position position="190"/>
    </location>
    <ligand>
        <name>substrate</name>
    </ligand>
</feature>
<keyword evidence="11" id="KW-0378">Hydrolase</keyword>
<organism evidence="18">
    <name type="scientific">Leptocylindrus danicus</name>
    <dbReference type="NCBI Taxonomy" id="163516"/>
    <lineage>
        <taxon>Eukaryota</taxon>
        <taxon>Sar</taxon>
        <taxon>Stramenopiles</taxon>
        <taxon>Ochrophyta</taxon>
        <taxon>Bacillariophyta</taxon>
        <taxon>Coscinodiscophyceae</taxon>
        <taxon>Chaetocerotophycidae</taxon>
        <taxon>Leptocylindrales</taxon>
        <taxon>Leptocylindraceae</taxon>
        <taxon>Leptocylindrus</taxon>
    </lineage>
</organism>
<evidence type="ECO:0000256" key="2">
    <source>
        <dbReference type="ARBA" id="ARBA00001163"/>
    </source>
</evidence>
<protein>
    <recommendedName>
        <fullName evidence="14">Parahox neighbor</fullName>
        <ecNumber evidence="8">3.5.2.17</ecNumber>
        <ecNumber evidence="7">4.1.1.97</ecNumber>
    </recommendedName>
    <alternativeName>
        <fullName evidence="13">Ureidoimidazoline (2-oxo-4-hydroxy-4-carboxy-5-) decarboxylase</fullName>
    </alternativeName>
</protein>
<dbReference type="InterPro" id="IPR023419">
    <property type="entry name" value="Transthyretin_CS"/>
</dbReference>
<dbReference type="CDD" id="cd05822">
    <property type="entry name" value="TLP_HIUase"/>
    <property type="match status" value="1"/>
</dbReference>
<evidence type="ECO:0000313" key="18">
    <source>
        <dbReference type="EMBL" id="CAD9590892.1"/>
    </source>
</evidence>
<dbReference type="GO" id="GO:0019628">
    <property type="term" value="P:urate catabolic process"/>
    <property type="evidence" value="ECO:0007669"/>
    <property type="project" value="UniProtKB-UniPathway"/>
</dbReference>
<accession>A0A7S2KYW4</accession>
<evidence type="ECO:0000256" key="10">
    <source>
        <dbReference type="ARBA" id="ARBA00022793"/>
    </source>
</evidence>
<keyword evidence="10" id="KW-0210">Decarboxylase</keyword>
<dbReference type="InterPro" id="IPR018020">
    <property type="entry name" value="OHCU_decarboxylase"/>
</dbReference>
<evidence type="ECO:0000256" key="8">
    <source>
        <dbReference type="ARBA" id="ARBA00012609"/>
    </source>
</evidence>
<dbReference type="EC" id="4.1.1.97" evidence="7"/>
<dbReference type="InterPro" id="IPR017580">
    <property type="entry name" value="OHCU_decarboxylase-1"/>
</dbReference>
<dbReference type="PANTHER" id="PTHR43466">
    <property type="entry name" value="2-OXO-4-HYDROXY-4-CARBOXY-5-UREIDOIMIDAZOLINE DECARBOXYLASE-RELATED"/>
    <property type="match status" value="1"/>
</dbReference>
<sequence length="301" mass="33616">MSTPSTILLTDLLSLSPLELQAKLNGIYEHSPWVAESAFPDETVVQSLKSLQDVFRVMKKAVGGASLDRKITLLKEHPDLCKRAAVDMEGLTASSREEQAKAKLGQLTEEEYSFFTKTNDEYRSKFGFPFILAVRNATKQTVLQAIKARVKNTYEREFAASLAQVHKIAWMRLIAMIDLPESNRGFLTCHVLDTAGGCPAANMRIELYRLNDGRPTFIQSYVTNEDGRLCGGPALKGNDFQVGTYQWIFYVGDYFSSTNVDTSGCPFLNEVPIQFGIDDPEAHYHVPLLVSPYGYSTYRGS</sequence>
<dbReference type="InterPro" id="IPR023418">
    <property type="entry name" value="Thyroxine_BS"/>
</dbReference>
<dbReference type="PROSITE" id="PS00768">
    <property type="entry name" value="TRANSTHYRETIN_1"/>
    <property type="match status" value="1"/>
</dbReference>
<evidence type="ECO:0000259" key="16">
    <source>
        <dbReference type="Pfam" id="PF00576"/>
    </source>
</evidence>
<evidence type="ECO:0000256" key="15">
    <source>
        <dbReference type="PIRSR" id="PIRSR600895-51"/>
    </source>
</evidence>
<dbReference type="PRINTS" id="PR00189">
    <property type="entry name" value="TRNSTHYRETIN"/>
</dbReference>
<dbReference type="GO" id="GO:0051997">
    <property type="term" value="F:2-oxo-4-hydroxy-4-carboxy-5-ureidoimidazoline decarboxylase activity"/>
    <property type="evidence" value="ECO:0007669"/>
    <property type="project" value="UniProtKB-EC"/>
</dbReference>
<feature type="binding site" evidence="15">
    <location>
        <position position="298"/>
    </location>
    <ligand>
        <name>substrate</name>
    </ligand>
</feature>
<dbReference type="GO" id="GO:0000255">
    <property type="term" value="P:allantoin metabolic process"/>
    <property type="evidence" value="ECO:0007669"/>
    <property type="project" value="InterPro"/>
</dbReference>
<dbReference type="Pfam" id="PF00576">
    <property type="entry name" value="Transthyretin"/>
    <property type="match status" value="1"/>
</dbReference>
<dbReference type="NCBIfam" id="TIGR02962">
    <property type="entry name" value="hdxy_isourate"/>
    <property type="match status" value="1"/>
</dbReference>
<dbReference type="GO" id="GO:0006144">
    <property type="term" value="P:purine nucleobase metabolic process"/>
    <property type="evidence" value="ECO:0007669"/>
    <property type="project" value="UniProtKB-KW"/>
</dbReference>
<name>A0A7S2KYW4_9STRA</name>
<feature type="binding site" evidence="15">
    <location>
        <position position="228"/>
    </location>
    <ligand>
        <name>substrate</name>
    </ligand>
</feature>
<comment type="pathway">
    <text evidence="4">Purine metabolism; urate degradation; (S)-allantoin from urate: step 3/3.</text>
</comment>
<proteinExistence type="inferred from homology"/>
<keyword evidence="9" id="KW-0659">Purine metabolism</keyword>
<evidence type="ECO:0000256" key="4">
    <source>
        <dbReference type="ARBA" id="ARBA00004754"/>
    </source>
</evidence>
<feature type="domain" description="Oxo-4-hydroxy-4-carboxy-5-ureidoimidazoline decarboxylase" evidence="17">
    <location>
        <begin position="15"/>
        <end position="173"/>
    </location>
</feature>
<keyword evidence="12" id="KW-0456">Lyase</keyword>
<dbReference type="Gene3D" id="2.60.40.180">
    <property type="entry name" value="Transthyretin/hydroxyisourate hydrolase domain"/>
    <property type="match status" value="1"/>
</dbReference>
<gene>
    <name evidence="18" type="ORF">LDAN0321_LOCUS13369</name>
</gene>
<evidence type="ECO:0000259" key="17">
    <source>
        <dbReference type="Pfam" id="PF09349"/>
    </source>
</evidence>
<dbReference type="GO" id="GO:0005777">
    <property type="term" value="C:peroxisome"/>
    <property type="evidence" value="ECO:0007669"/>
    <property type="project" value="TreeGrafter"/>
</dbReference>
<dbReference type="PROSITE" id="PS00769">
    <property type="entry name" value="TRANSTHYRETIN_2"/>
    <property type="match status" value="1"/>
</dbReference>
<evidence type="ECO:0000256" key="7">
    <source>
        <dbReference type="ARBA" id="ARBA00012257"/>
    </source>
</evidence>
<dbReference type="InterPro" id="IPR014306">
    <property type="entry name" value="Hydroxyisourate_hydrolase"/>
</dbReference>
<evidence type="ECO:0000256" key="5">
    <source>
        <dbReference type="ARBA" id="ARBA00005793"/>
    </source>
</evidence>
<evidence type="ECO:0000256" key="13">
    <source>
        <dbReference type="ARBA" id="ARBA00030624"/>
    </source>
</evidence>
<comment type="function">
    <text evidence="3">Catalyzes the stereoselective decarboxylation of 2-oxo-4-hydroxy-4-carboxy-5-ureidoimidazoline (OHCU) to (S)-allantoin.</text>
</comment>
<dbReference type="GO" id="GO:0033971">
    <property type="term" value="F:hydroxyisourate hydrolase activity"/>
    <property type="evidence" value="ECO:0007669"/>
    <property type="project" value="UniProtKB-EC"/>
</dbReference>
<dbReference type="EC" id="3.5.2.17" evidence="8"/>
<evidence type="ECO:0000256" key="1">
    <source>
        <dbReference type="ARBA" id="ARBA00001043"/>
    </source>
</evidence>
<dbReference type="InterPro" id="IPR036778">
    <property type="entry name" value="OHCU_decarboxylase_sf"/>
</dbReference>
<dbReference type="Pfam" id="PF09349">
    <property type="entry name" value="OHCU_decarbox"/>
    <property type="match status" value="1"/>
</dbReference>
<dbReference type="EMBL" id="HBGY01021242">
    <property type="protein sequence ID" value="CAD9590892.1"/>
    <property type="molecule type" value="Transcribed_RNA"/>
</dbReference>
<dbReference type="NCBIfam" id="TIGR03164">
    <property type="entry name" value="UHCUDC"/>
    <property type="match status" value="1"/>
</dbReference>
<comment type="similarity">
    <text evidence="5">Belongs to the OHCU decarboxylase family.</text>
</comment>
<dbReference type="PANTHER" id="PTHR43466:SF1">
    <property type="entry name" value="2-OXO-4-HYDROXY-4-CARBOXY-5-UREIDOIMIDAZOLINE DECARBOXYLASE-RELATED"/>
    <property type="match status" value="1"/>
</dbReference>